<dbReference type="GO" id="GO:0010032">
    <property type="term" value="P:meiotic chromosome condensation"/>
    <property type="evidence" value="ECO:0007669"/>
    <property type="project" value="TreeGrafter"/>
</dbReference>
<evidence type="ECO:0000256" key="5">
    <source>
        <dbReference type="ARBA" id="ARBA00023242"/>
    </source>
</evidence>
<evidence type="ECO:0000256" key="3">
    <source>
        <dbReference type="ARBA" id="ARBA00022776"/>
    </source>
</evidence>
<evidence type="ECO:0000256" key="4">
    <source>
        <dbReference type="ARBA" id="ARBA00023067"/>
    </source>
</evidence>
<dbReference type="AlphaFoldDB" id="A0A7S3LS75"/>
<dbReference type="InterPro" id="IPR032682">
    <property type="entry name" value="Cnd1_C"/>
</dbReference>
<name>A0A7S3LS75_9STRA</name>
<dbReference type="Pfam" id="PF12717">
    <property type="entry name" value="Cnd1"/>
    <property type="match status" value="1"/>
</dbReference>
<dbReference type="PANTHER" id="PTHR14222:SF1">
    <property type="entry name" value="CONDENSIN-2 COMPLEX SUBUNIT D3"/>
    <property type="match status" value="1"/>
</dbReference>
<comment type="subcellular location">
    <subcellularLocation>
        <location evidence="1">Nucleus</location>
    </subcellularLocation>
</comment>
<feature type="region of interest" description="Disordered" evidence="7">
    <location>
        <begin position="377"/>
        <end position="431"/>
    </location>
</feature>
<dbReference type="GO" id="GO:0042393">
    <property type="term" value="F:histone binding"/>
    <property type="evidence" value="ECO:0007669"/>
    <property type="project" value="TreeGrafter"/>
</dbReference>
<dbReference type="GO" id="GO:0000779">
    <property type="term" value="C:condensed chromosome, centromeric region"/>
    <property type="evidence" value="ECO:0007669"/>
    <property type="project" value="TreeGrafter"/>
</dbReference>
<evidence type="ECO:0000313" key="9">
    <source>
        <dbReference type="EMBL" id="CAE0439597.1"/>
    </source>
</evidence>
<feature type="domain" description="Condensin complex subunit 1 C-terminal" evidence="8">
    <location>
        <begin position="27"/>
        <end position="155"/>
    </location>
</feature>
<protein>
    <recommendedName>
        <fullName evidence="8">Condensin complex subunit 1 C-terminal domain-containing protein</fullName>
    </recommendedName>
</protein>
<dbReference type="PANTHER" id="PTHR14222">
    <property type="entry name" value="CONDENSIN"/>
    <property type="match status" value="1"/>
</dbReference>
<organism evidence="9">
    <name type="scientific">Aplanochytrium stocchinoi</name>
    <dbReference type="NCBI Taxonomy" id="215587"/>
    <lineage>
        <taxon>Eukaryota</taxon>
        <taxon>Sar</taxon>
        <taxon>Stramenopiles</taxon>
        <taxon>Bigyra</taxon>
        <taxon>Labyrinthulomycetes</taxon>
        <taxon>Thraustochytrida</taxon>
        <taxon>Thraustochytriidae</taxon>
        <taxon>Aplanochytrium</taxon>
    </lineage>
</organism>
<evidence type="ECO:0000256" key="6">
    <source>
        <dbReference type="ARBA" id="ARBA00023306"/>
    </source>
</evidence>
<reference evidence="9" key="1">
    <citation type="submission" date="2021-01" db="EMBL/GenBank/DDBJ databases">
        <authorList>
            <person name="Corre E."/>
            <person name="Pelletier E."/>
            <person name="Niang G."/>
            <person name="Scheremetjew M."/>
            <person name="Finn R."/>
            <person name="Kale V."/>
            <person name="Holt S."/>
            <person name="Cochrane G."/>
            <person name="Meng A."/>
            <person name="Brown T."/>
            <person name="Cohen L."/>
        </authorList>
    </citation>
    <scope>NUCLEOTIDE SEQUENCE</scope>
    <source>
        <strain evidence="9">GSBS06</strain>
    </source>
</reference>
<dbReference type="InterPro" id="IPR016024">
    <property type="entry name" value="ARM-type_fold"/>
</dbReference>
<feature type="region of interest" description="Disordered" evidence="7">
    <location>
        <begin position="469"/>
        <end position="536"/>
    </location>
</feature>
<keyword evidence="3" id="KW-0498">Mitosis</keyword>
<dbReference type="EMBL" id="HBIN01012980">
    <property type="protein sequence ID" value="CAE0439597.1"/>
    <property type="molecule type" value="Transcribed_RNA"/>
</dbReference>
<evidence type="ECO:0000259" key="8">
    <source>
        <dbReference type="Pfam" id="PF12717"/>
    </source>
</evidence>
<keyword evidence="6" id="KW-0131">Cell cycle</keyword>
<keyword evidence="5" id="KW-0539">Nucleus</keyword>
<dbReference type="SUPFAM" id="SSF48371">
    <property type="entry name" value="ARM repeat"/>
    <property type="match status" value="1"/>
</dbReference>
<sequence>MCMSDEVLAKDCVHMFILELSKSKNGLVRSNIVVILGDLCRRYTSLIDRHVPTFAASLCDPDPLVRRNSLVILTGLLQEDYIKWRKCMLCRFVTCMVDDDPEISSLARYALTTIFHEKNPTLLHGVFVELVFALNGYSKHPRYDIANELLSSVNASKCTKEFSEEENGLQKQRVSYLQKRIMNNSESAKAKRMDIYICLLEEMSDPSRLEVTNKLCRDVLGSFLDGILPLPKCVRSSSSNEEISIDEQLFRDCLDILSSGAISVKATRCSSGEDDLDTGKEPTQITSAAAAVAAAKKNVLSKLERKNVMENVVPLVLSLYRMLQSKKSGLIRYVVPYFSKLMKEYKDEVTEVLGADNRIVAEEIEFALKKEAQKQAERERKETLKHAREKAKQNRMSVSTSRRVSAVGAGKTPIPTTATRSRRKTFGGNAGKCHITPFSKSVISSAKRPSLHANSAPRLKMTPSVLNSMSASASKPQIRKTVRLSGSATPGGLKTNGSARKWSIKPTKVATAIQSEDGENKDLNSKQDLTGTLLGM</sequence>
<evidence type="ECO:0000256" key="2">
    <source>
        <dbReference type="ARBA" id="ARBA00022618"/>
    </source>
</evidence>
<feature type="compositionally biased region" description="Polar residues" evidence="7">
    <location>
        <begin position="394"/>
        <end position="403"/>
    </location>
</feature>
<accession>A0A7S3LS75</accession>
<dbReference type="GO" id="GO:0051301">
    <property type="term" value="P:cell division"/>
    <property type="evidence" value="ECO:0007669"/>
    <property type="project" value="UniProtKB-KW"/>
</dbReference>
<evidence type="ECO:0000256" key="7">
    <source>
        <dbReference type="SAM" id="MobiDB-lite"/>
    </source>
</evidence>
<keyword evidence="2" id="KW-0132">Cell division</keyword>
<keyword evidence="4" id="KW-0226">DNA condensation</keyword>
<dbReference type="GO" id="GO:0000796">
    <property type="term" value="C:condensin complex"/>
    <property type="evidence" value="ECO:0007669"/>
    <property type="project" value="TreeGrafter"/>
</dbReference>
<feature type="compositionally biased region" description="Basic and acidic residues" evidence="7">
    <location>
        <begin position="377"/>
        <end position="392"/>
    </location>
</feature>
<dbReference type="GO" id="GO:0005634">
    <property type="term" value="C:nucleus"/>
    <property type="evidence" value="ECO:0007669"/>
    <property type="project" value="UniProtKB-SubCell"/>
</dbReference>
<evidence type="ECO:0000256" key="1">
    <source>
        <dbReference type="ARBA" id="ARBA00004123"/>
    </source>
</evidence>
<gene>
    <name evidence="9" type="ORF">ASTO00021_LOCUS9789</name>
</gene>
<dbReference type="InterPro" id="IPR011989">
    <property type="entry name" value="ARM-like"/>
</dbReference>
<dbReference type="InterPro" id="IPR026971">
    <property type="entry name" value="CND1/NCAPD3"/>
</dbReference>
<dbReference type="GO" id="GO:0007076">
    <property type="term" value="P:mitotic chromosome condensation"/>
    <property type="evidence" value="ECO:0007669"/>
    <property type="project" value="InterPro"/>
</dbReference>
<proteinExistence type="predicted"/>
<dbReference type="Gene3D" id="1.25.10.10">
    <property type="entry name" value="Leucine-rich Repeat Variant"/>
    <property type="match status" value="1"/>
</dbReference>